<dbReference type="EMBL" id="CP016415">
    <property type="protein sequence ID" value="ANU39186.1"/>
    <property type="molecule type" value="Genomic_DNA"/>
</dbReference>
<dbReference type="GeneID" id="96874354"/>
<gene>
    <name evidence="1" type="ORF">VSVS05_04150</name>
</gene>
<keyword evidence="2" id="KW-1185">Reference proteome</keyword>
<dbReference type="AlphaFoldDB" id="A0A1C7FH17"/>
<sequence length="141" mass="15615">MPTILKLIFIAIALSTGYFAQDIASWFNEDKQSQLAQYCQLSTRGCEQESITVKLDRDVAQPLMPVQISATWPNSQSPSLRLTLNGHEMDMGTALFELQATGNGLYQAEVLLPACTMENMTWIGQLSDGQQSISLAIRMAR</sequence>
<dbReference type="RefSeq" id="WP_065546718.1">
    <property type="nucleotide sequence ID" value="NZ_CP016415.1"/>
</dbReference>
<dbReference type="Proteomes" id="UP000092528">
    <property type="component" value="Chromosome 2"/>
</dbReference>
<dbReference type="STRING" id="45658.VSVS12_03041"/>
<accession>A0A1C7FH17</accession>
<dbReference type="PATRIC" id="fig|45658.7.peg.4127"/>
<evidence type="ECO:0000313" key="1">
    <source>
        <dbReference type="EMBL" id="ANU39186.1"/>
    </source>
</evidence>
<protein>
    <submittedName>
        <fullName evidence="1">Uncharacterized protein</fullName>
    </submittedName>
</protein>
<organism evidence="1 2">
    <name type="scientific">Vibrio scophthalmi</name>
    <dbReference type="NCBI Taxonomy" id="45658"/>
    <lineage>
        <taxon>Bacteria</taxon>
        <taxon>Pseudomonadati</taxon>
        <taxon>Pseudomonadota</taxon>
        <taxon>Gammaproteobacteria</taxon>
        <taxon>Vibrionales</taxon>
        <taxon>Vibrionaceae</taxon>
        <taxon>Vibrio</taxon>
    </lineage>
</organism>
<evidence type="ECO:0000313" key="2">
    <source>
        <dbReference type="Proteomes" id="UP000092528"/>
    </source>
</evidence>
<proteinExistence type="predicted"/>
<reference evidence="1 2" key="1">
    <citation type="submission" date="2016-07" db="EMBL/GenBank/DDBJ databases">
        <title>Genome sequencing of Vibrio scophthalmi strain VS-05, an isolated from Paralichthys olivaceus.</title>
        <authorList>
            <person name="Han H.-J."/>
        </authorList>
    </citation>
    <scope>NUCLEOTIDE SEQUENCE [LARGE SCALE GENOMIC DNA]</scope>
    <source>
        <strain evidence="1 2">VS-05</strain>
    </source>
</reference>
<name>A0A1C7FH17_9VIBR</name>